<name>A0A1J8PFW9_9AGAM</name>
<feature type="compositionally biased region" description="Polar residues" evidence="1">
    <location>
        <begin position="17"/>
        <end position="27"/>
    </location>
</feature>
<protein>
    <submittedName>
        <fullName evidence="2">Uncharacterized protein</fullName>
    </submittedName>
</protein>
<gene>
    <name evidence="2" type="ORF">AZE42_12321</name>
</gene>
<proteinExistence type="predicted"/>
<organism evidence="2 3">
    <name type="scientific">Rhizopogon vesiculosus</name>
    <dbReference type="NCBI Taxonomy" id="180088"/>
    <lineage>
        <taxon>Eukaryota</taxon>
        <taxon>Fungi</taxon>
        <taxon>Dikarya</taxon>
        <taxon>Basidiomycota</taxon>
        <taxon>Agaricomycotina</taxon>
        <taxon>Agaricomycetes</taxon>
        <taxon>Agaricomycetidae</taxon>
        <taxon>Boletales</taxon>
        <taxon>Suillineae</taxon>
        <taxon>Rhizopogonaceae</taxon>
        <taxon>Rhizopogon</taxon>
    </lineage>
</organism>
<evidence type="ECO:0000256" key="1">
    <source>
        <dbReference type="SAM" id="MobiDB-lite"/>
    </source>
</evidence>
<comment type="caution">
    <text evidence="2">The sequence shown here is derived from an EMBL/GenBank/DDBJ whole genome shotgun (WGS) entry which is preliminary data.</text>
</comment>
<dbReference type="EMBL" id="LVVM01006643">
    <property type="protein sequence ID" value="OJA07503.1"/>
    <property type="molecule type" value="Genomic_DNA"/>
</dbReference>
<reference evidence="2 3" key="1">
    <citation type="submission" date="2016-03" db="EMBL/GenBank/DDBJ databases">
        <title>Comparative genomics of the ectomycorrhizal sister species Rhizopogon vinicolor and Rhizopogon vesiculosus (Basidiomycota: Boletales) reveals a divergence of the mating type B locus.</title>
        <authorList>
            <person name="Mujic A.B."/>
            <person name="Kuo A."/>
            <person name="Tritt A."/>
            <person name="Lipzen A."/>
            <person name="Chen C."/>
            <person name="Johnson J."/>
            <person name="Sharma A."/>
            <person name="Barry K."/>
            <person name="Grigoriev I.V."/>
            <person name="Spatafora J.W."/>
        </authorList>
    </citation>
    <scope>NUCLEOTIDE SEQUENCE [LARGE SCALE GENOMIC DNA]</scope>
    <source>
        <strain evidence="2 3">AM-OR11-056</strain>
    </source>
</reference>
<accession>A0A1J8PFW9</accession>
<sequence>LPSQTQTPSGEHLASPHTISVANPGTR</sequence>
<evidence type="ECO:0000313" key="3">
    <source>
        <dbReference type="Proteomes" id="UP000183567"/>
    </source>
</evidence>
<dbReference type="AlphaFoldDB" id="A0A1J8PFW9"/>
<dbReference type="Proteomes" id="UP000183567">
    <property type="component" value="Unassembled WGS sequence"/>
</dbReference>
<feature type="non-terminal residue" evidence="2">
    <location>
        <position position="1"/>
    </location>
</feature>
<feature type="region of interest" description="Disordered" evidence="1">
    <location>
        <begin position="1"/>
        <end position="27"/>
    </location>
</feature>
<keyword evidence="3" id="KW-1185">Reference proteome</keyword>
<evidence type="ECO:0000313" key="2">
    <source>
        <dbReference type="EMBL" id="OJA07503.1"/>
    </source>
</evidence>